<keyword evidence="5" id="KW-1185">Reference proteome</keyword>
<dbReference type="SUPFAM" id="SSF53474">
    <property type="entry name" value="alpha/beta-Hydrolases"/>
    <property type="match status" value="1"/>
</dbReference>
<feature type="domain" description="Dipeptidylpeptidase IV N-terminal" evidence="3">
    <location>
        <begin position="108"/>
        <end position="425"/>
    </location>
</feature>
<dbReference type="Gene3D" id="2.140.10.30">
    <property type="entry name" value="Dipeptidylpeptidase IV, N-terminal domain"/>
    <property type="match status" value="1"/>
</dbReference>
<gene>
    <name evidence="4" type="primary">pepX2</name>
    <name evidence="4" type="ORF">PEPS_07150</name>
</gene>
<organism evidence="4 5">
    <name type="scientific">Persicobacter psychrovividus</name>
    <dbReference type="NCBI Taxonomy" id="387638"/>
    <lineage>
        <taxon>Bacteria</taxon>
        <taxon>Pseudomonadati</taxon>
        <taxon>Bacteroidota</taxon>
        <taxon>Cytophagia</taxon>
        <taxon>Cytophagales</taxon>
        <taxon>Persicobacteraceae</taxon>
        <taxon>Persicobacter</taxon>
    </lineage>
</organism>
<dbReference type="InterPro" id="IPR050278">
    <property type="entry name" value="Serine_Prot_S9B/DPPIV"/>
</dbReference>
<proteinExistence type="predicted"/>
<accession>A0ABM7VBX4</accession>
<dbReference type="Proteomes" id="UP001354989">
    <property type="component" value="Chromosome"/>
</dbReference>
<dbReference type="InterPro" id="IPR029058">
    <property type="entry name" value="AB_hydrolase_fold"/>
</dbReference>
<evidence type="ECO:0000313" key="4">
    <source>
        <dbReference type="EMBL" id="BDC98434.1"/>
    </source>
</evidence>
<dbReference type="InterPro" id="IPR001375">
    <property type="entry name" value="Peptidase_S9_cat"/>
</dbReference>
<feature type="chain" id="PRO_5045352154" evidence="1">
    <location>
        <begin position="22"/>
        <end position="713"/>
    </location>
</feature>
<evidence type="ECO:0000256" key="1">
    <source>
        <dbReference type="SAM" id="SignalP"/>
    </source>
</evidence>
<dbReference type="RefSeq" id="WP_338397671.1">
    <property type="nucleotide sequence ID" value="NZ_AP025292.1"/>
</dbReference>
<dbReference type="Pfam" id="PF00326">
    <property type="entry name" value="Peptidase_S9"/>
    <property type="match status" value="1"/>
</dbReference>
<evidence type="ECO:0000259" key="2">
    <source>
        <dbReference type="Pfam" id="PF00326"/>
    </source>
</evidence>
<dbReference type="SUPFAM" id="SSF82171">
    <property type="entry name" value="DPP6 N-terminal domain-like"/>
    <property type="match status" value="1"/>
</dbReference>
<evidence type="ECO:0000259" key="3">
    <source>
        <dbReference type="Pfam" id="PF00930"/>
    </source>
</evidence>
<sequence length="713" mass="80905">MTKRLFKLLPVLLLIAGSVFAQKKTLDLKTSIVGAYSELYPNYTHQLQWVKGGNDYSFTKENTLYTQGKKGEKAVITLEELQASNSDLSGLKRLPLLQWYNPKTLSFSVGNAYYKLSLENKKAEKWAELPPEAANIEVAPTHDAIAYTLENNLYVLKNGQSVAVTTEKDKAIVSGQVPSRNEFGIEHGAYWSKDGQQLAFYKKDESKVTMYPLVDITTMPAKEMPIRYPMAGQGSEYVQLGVYHLNTQKTVFAQVTGPRDQYITNVTFGPENKFIYCGILDRPQNHVTINRYSLTDGALDKTLFDEKDEKYGQWHHPLYFVPNHPNEFLWVSERDGFEHLYRYNTSGKLLNQVTEGDWMITDFVGFDKSGRKAIVVGTDNFGMDREVYVSDIRKAGQKKITKHSGVYSVKYNKHNQELIATFSSNTEKVTRQESIISLSGKTTQEILKSDNPMDAYQVSKPELFQITAADGQTPLNCRIIKPSNFDPNKKYPVLVYTYNGPGVQLITNRYNAAASTWMYVAAERGYIVFTVDGRGSHNRGKAFKQATWKHLGKAEVADQLKGVEWLKEQPYVNADKMAIHGWSFGGFMTTSLMLKAPGVFKVGVAGGPVMDWKYYEVMYTERYMQTPQTNPEGYAEASLLDKTQNLKDPLLVVIGSVDPVVVPQHSMQFLKNCVDNDVKVDFFSYPMHEHNVRGKNRVHLYQKVLDYIDDHLK</sequence>
<dbReference type="EMBL" id="AP025292">
    <property type="protein sequence ID" value="BDC98434.1"/>
    <property type="molecule type" value="Genomic_DNA"/>
</dbReference>
<dbReference type="Gene3D" id="3.40.50.1820">
    <property type="entry name" value="alpha/beta hydrolase"/>
    <property type="match status" value="1"/>
</dbReference>
<keyword evidence="1" id="KW-0732">Signal</keyword>
<feature type="domain" description="Peptidase S9 prolyl oligopeptidase catalytic" evidence="2">
    <location>
        <begin position="517"/>
        <end position="713"/>
    </location>
</feature>
<dbReference type="PANTHER" id="PTHR11731">
    <property type="entry name" value="PROTEASE FAMILY S9B,C DIPEPTIDYL-PEPTIDASE IV-RELATED"/>
    <property type="match status" value="1"/>
</dbReference>
<dbReference type="Pfam" id="PF00930">
    <property type="entry name" value="DPPIV_N"/>
    <property type="match status" value="1"/>
</dbReference>
<name>A0ABM7VBX4_9BACT</name>
<dbReference type="InterPro" id="IPR002469">
    <property type="entry name" value="Peptidase_S9B_N"/>
</dbReference>
<evidence type="ECO:0000313" key="5">
    <source>
        <dbReference type="Proteomes" id="UP001354989"/>
    </source>
</evidence>
<reference evidence="4 5" key="1">
    <citation type="submission" date="2021-12" db="EMBL/GenBank/DDBJ databases">
        <title>Genome sequencing of bacteria with rrn-lacking chromosome and rrn-plasmid.</title>
        <authorList>
            <person name="Anda M."/>
            <person name="Iwasaki W."/>
        </authorList>
    </citation>
    <scope>NUCLEOTIDE SEQUENCE [LARGE SCALE GENOMIC DNA]</scope>
    <source>
        <strain evidence="4 5">NBRC 101262</strain>
    </source>
</reference>
<dbReference type="PANTHER" id="PTHR11731:SF193">
    <property type="entry name" value="DIPEPTIDYL PEPTIDASE 9"/>
    <property type="match status" value="1"/>
</dbReference>
<protein>
    <submittedName>
        <fullName evidence="4">Peptidase S9</fullName>
    </submittedName>
</protein>
<feature type="signal peptide" evidence="1">
    <location>
        <begin position="1"/>
        <end position="21"/>
    </location>
</feature>